<accession>A0A0S4IYE5</accession>
<evidence type="ECO:0000256" key="1">
    <source>
        <dbReference type="SAM" id="MobiDB-lite"/>
    </source>
</evidence>
<evidence type="ECO:0000313" key="2">
    <source>
        <dbReference type="EMBL" id="CUG09038.1"/>
    </source>
</evidence>
<dbReference type="VEuPathDB" id="TriTrypDB:BSAL_74200"/>
<name>A0A0S4IYE5_BODSA</name>
<protein>
    <submittedName>
        <fullName evidence="2">Uncharacterized protein</fullName>
    </submittedName>
</protein>
<gene>
    <name evidence="2" type="ORF">BSAL_74200</name>
</gene>
<dbReference type="OrthoDB" id="271011at2759"/>
<dbReference type="EMBL" id="CYKH01000643">
    <property type="protein sequence ID" value="CUG09038.1"/>
    <property type="molecule type" value="Genomic_DNA"/>
</dbReference>
<proteinExistence type="predicted"/>
<keyword evidence="3" id="KW-1185">Reference proteome</keyword>
<feature type="region of interest" description="Disordered" evidence="1">
    <location>
        <begin position="1"/>
        <end position="25"/>
    </location>
</feature>
<organism evidence="2 3">
    <name type="scientific">Bodo saltans</name>
    <name type="common">Flagellated protozoan</name>
    <dbReference type="NCBI Taxonomy" id="75058"/>
    <lineage>
        <taxon>Eukaryota</taxon>
        <taxon>Discoba</taxon>
        <taxon>Euglenozoa</taxon>
        <taxon>Kinetoplastea</taxon>
        <taxon>Metakinetoplastina</taxon>
        <taxon>Eubodonida</taxon>
        <taxon>Bodonidae</taxon>
        <taxon>Bodo</taxon>
    </lineage>
</organism>
<feature type="compositionally biased region" description="Polar residues" evidence="1">
    <location>
        <begin position="13"/>
        <end position="23"/>
    </location>
</feature>
<sequence length="615" mass="66041">MFNFAPPAKVARTQRSSVSQASIQHHHHDLVASSVTSRQSHVPPSVSQRTIEFPENPTAVLRQQQLVAAGGRGGSRPIIAGIGARVAWQVDDVSVQLWTIDSNTGSLKGPALFPTPTFDVITDNRPANVAAFAAEWEAEETVLLCSKSGVVRSLDARIEFQFDSEDVSIEISAFAVLGGNERGGSSCFVVAGTTSGLVLSYNIRSTEEDAGVLDTRSYLLNTPQALTASTSTGWLSWLTGGGRASTSQQQQRKQPQSLNSSAPLGVERLFISSTNPNHLWIVQGGQQVLLVDIAAGVTEFQILFAVDLESSIGAKGSVLGIDSIVDGALLVYRYFDARSEKESLALVTLSSKNGSVSTVTALSGLGSLLTTTRHHGTPVVALSSRAQQGHEVTIVFGSCAIRVNNAAGVRHPCTSEDVTVLTRQDGTVISEAHLLAAKVVCNQQQQQSDVVLLDTHSGPFFASPDGSRSVVGANRSGEALMSPTFNGVGNVGGSIHMSQRIAGILSASRVDARATLDEIVMNVVDEILQNTPLHAANWARVDLHSEDINLFTHVTRHLVVRQEEHRALMKELFTRHYDSTWSKLSQPVVASLVSIQEQLRCLVEIRRIQNDIRSI</sequence>
<dbReference type="AlphaFoldDB" id="A0A0S4IYE5"/>
<evidence type="ECO:0000313" key="3">
    <source>
        <dbReference type="Proteomes" id="UP000051952"/>
    </source>
</evidence>
<dbReference type="Proteomes" id="UP000051952">
    <property type="component" value="Unassembled WGS sequence"/>
</dbReference>
<feature type="non-terminal residue" evidence="2">
    <location>
        <position position="615"/>
    </location>
</feature>
<reference evidence="3" key="1">
    <citation type="submission" date="2015-09" db="EMBL/GenBank/DDBJ databases">
        <authorList>
            <consortium name="Pathogen Informatics"/>
        </authorList>
    </citation>
    <scope>NUCLEOTIDE SEQUENCE [LARGE SCALE GENOMIC DNA]</scope>
    <source>
        <strain evidence="3">Lake Konstanz</strain>
    </source>
</reference>